<organism evidence="2 3">
    <name type="scientific">Podarcis lilfordi</name>
    <name type="common">Lilford's wall lizard</name>
    <dbReference type="NCBI Taxonomy" id="74358"/>
    <lineage>
        <taxon>Eukaryota</taxon>
        <taxon>Metazoa</taxon>
        <taxon>Chordata</taxon>
        <taxon>Craniata</taxon>
        <taxon>Vertebrata</taxon>
        <taxon>Euteleostomi</taxon>
        <taxon>Lepidosauria</taxon>
        <taxon>Squamata</taxon>
        <taxon>Bifurcata</taxon>
        <taxon>Unidentata</taxon>
        <taxon>Episquamata</taxon>
        <taxon>Laterata</taxon>
        <taxon>Lacertibaenia</taxon>
        <taxon>Lacertidae</taxon>
        <taxon>Podarcis</taxon>
    </lineage>
</organism>
<feature type="transmembrane region" description="Helical" evidence="1">
    <location>
        <begin position="113"/>
        <end position="133"/>
    </location>
</feature>
<keyword evidence="1" id="KW-0812">Transmembrane</keyword>
<dbReference type="Proteomes" id="UP001178461">
    <property type="component" value="Chromosome W"/>
</dbReference>
<keyword evidence="3" id="KW-1185">Reference proteome</keyword>
<protein>
    <submittedName>
        <fullName evidence="2">Uncharacterized protein</fullName>
    </submittedName>
</protein>
<evidence type="ECO:0000313" key="3">
    <source>
        <dbReference type="Proteomes" id="UP001178461"/>
    </source>
</evidence>
<accession>A0AA35PS74</accession>
<keyword evidence="1" id="KW-1133">Transmembrane helix</keyword>
<keyword evidence="1" id="KW-0472">Membrane</keyword>
<name>A0AA35PS74_9SAUR</name>
<gene>
    <name evidence="2" type="ORF">PODLI_1B039969</name>
</gene>
<sequence length="134" mass="15113">MKPFCVRWLPRKSQSWRTERNREAAKTPRGALDLPLSDSVLTLDVELNYQTGSPVFTVSGIVPVYSATGFHSGPSFRSWFHVQEVQNPVLVELPHRASSRDSEAPASVQNLRFCFSVTIILLIVSVFFALVFFK</sequence>
<reference evidence="2" key="1">
    <citation type="submission" date="2022-12" db="EMBL/GenBank/DDBJ databases">
        <authorList>
            <person name="Alioto T."/>
            <person name="Alioto T."/>
            <person name="Gomez Garrido J."/>
        </authorList>
    </citation>
    <scope>NUCLEOTIDE SEQUENCE</scope>
</reference>
<dbReference type="AlphaFoldDB" id="A0AA35PS74"/>
<evidence type="ECO:0000313" key="2">
    <source>
        <dbReference type="EMBL" id="CAI5799406.1"/>
    </source>
</evidence>
<dbReference type="EMBL" id="OX395145">
    <property type="protein sequence ID" value="CAI5799406.1"/>
    <property type="molecule type" value="Genomic_DNA"/>
</dbReference>
<proteinExistence type="predicted"/>
<evidence type="ECO:0000256" key="1">
    <source>
        <dbReference type="SAM" id="Phobius"/>
    </source>
</evidence>